<dbReference type="Gene3D" id="1.20.1070.10">
    <property type="entry name" value="Rhodopsin 7-helix transmembrane proteins"/>
    <property type="match status" value="1"/>
</dbReference>
<reference evidence="11 12" key="1">
    <citation type="journal article" date="2021" name="Elife">
        <title>Chloroplast acquisition without the gene transfer in kleptoplastic sea slugs, Plakobranchus ocellatus.</title>
        <authorList>
            <person name="Maeda T."/>
            <person name="Takahashi S."/>
            <person name="Yoshida T."/>
            <person name="Shimamura S."/>
            <person name="Takaki Y."/>
            <person name="Nagai Y."/>
            <person name="Toyoda A."/>
            <person name="Suzuki Y."/>
            <person name="Arimoto A."/>
            <person name="Ishii H."/>
            <person name="Satoh N."/>
            <person name="Nishiyama T."/>
            <person name="Hasebe M."/>
            <person name="Maruyama T."/>
            <person name="Minagawa J."/>
            <person name="Obokata J."/>
            <person name="Shigenobu S."/>
        </authorList>
    </citation>
    <scope>NUCLEOTIDE SEQUENCE [LARGE SCALE GENOMIC DNA]</scope>
</reference>
<feature type="transmembrane region" description="Helical" evidence="9">
    <location>
        <begin position="51"/>
        <end position="72"/>
    </location>
</feature>
<dbReference type="AlphaFoldDB" id="A0AAV4CJL6"/>
<evidence type="ECO:0000313" key="11">
    <source>
        <dbReference type="EMBL" id="GFO32030.1"/>
    </source>
</evidence>
<feature type="compositionally biased region" description="Polar residues" evidence="8">
    <location>
        <begin position="329"/>
        <end position="339"/>
    </location>
</feature>
<evidence type="ECO:0000256" key="4">
    <source>
        <dbReference type="ARBA" id="ARBA00023040"/>
    </source>
</evidence>
<keyword evidence="3 9" id="KW-1133">Transmembrane helix</keyword>
<dbReference type="GO" id="GO:0005886">
    <property type="term" value="C:plasma membrane"/>
    <property type="evidence" value="ECO:0007669"/>
    <property type="project" value="TreeGrafter"/>
</dbReference>
<accession>A0AAV4CJL6</accession>
<dbReference type="SUPFAM" id="SSF81321">
    <property type="entry name" value="Family A G protein-coupled receptor-like"/>
    <property type="match status" value="2"/>
</dbReference>
<feature type="region of interest" description="Disordered" evidence="8">
    <location>
        <begin position="319"/>
        <end position="365"/>
    </location>
</feature>
<evidence type="ECO:0000259" key="10">
    <source>
        <dbReference type="PROSITE" id="PS50262"/>
    </source>
</evidence>
<proteinExistence type="predicted"/>
<keyword evidence="4" id="KW-0297">G-protein coupled receptor</keyword>
<evidence type="ECO:0000256" key="8">
    <source>
        <dbReference type="SAM" id="MobiDB-lite"/>
    </source>
</evidence>
<feature type="transmembrane region" description="Helical" evidence="9">
    <location>
        <begin position="279"/>
        <end position="302"/>
    </location>
</feature>
<keyword evidence="6 11" id="KW-0675">Receptor</keyword>
<evidence type="ECO:0000313" key="12">
    <source>
        <dbReference type="Proteomes" id="UP000735302"/>
    </source>
</evidence>
<evidence type="ECO:0000256" key="2">
    <source>
        <dbReference type="ARBA" id="ARBA00022692"/>
    </source>
</evidence>
<dbReference type="PANTHER" id="PTHR45695:SF9">
    <property type="entry name" value="LEUCOKININ RECEPTOR"/>
    <property type="match status" value="1"/>
</dbReference>
<feature type="transmembrane region" description="Helical" evidence="9">
    <location>
        <begin position="84"/>
        <end position="105"/>
    </location>
</feature>
<evidence type="ECO:0000256" key="1">
    <source>
        <dbReference type="ARBA" id="ARBA00004141"/>
    </source>
</evidence>
<feature type="transmembrane region" description="Helical" evidence="9">
    <location>
        <begin position="163"/>
        <end position="183"/>
    </location>
</feature>
<dbReference type="PROSITE" id="PS50262">
    <property type="entry name" value="G_PROTEIN_RECEP_F1_2"/>
    <property type="match status" value="1"/>
</dbReference>
<dbReference type="PANTHER" id="PTHR45695">
    <property type="entry name" value="LEUCOKININ RECEPTOR-RELATED"/>
    <property type="match status" value="1"/>
</dbReference>
<evidence type="ECO:0000256" key="6">
    <source>
        <dbReference type="ARBA" id="ARBA00023170"/>
    </source>
</evidence>
<dbReference type="EMBL" id="BLXT01006539">
    <property type="protein sequence ID" value="GFO32030.1"/>
    <property type="molecule type" value="Genomic_DNA"/>
</dbReference>
<comment type="subcellular location">
    <subcellularLocation>
        <location evidence="1">Membrane</location>
        <topology evidence="1">Multi-pass membrane protein</topology>
    </subcellularLocation>
</comment>
<comment type="caution">
    <text evidence="11">The sequence shown here is derived from an EMBL/GenBank/DDBJ whole genome shotgun (WGS) entry which is preliminary data.</text>
</comment>
<dbReference type="InterPro" id="IPR017452">
    <property type="entry name" value="GPCR_Rhodpsn_7TM"/>
</dbReference>
<feature type="compositionally biased region" description="Basic and acidic residues" evidence="8">
    <location>
        <begin position="345"/>
        <end position="356"/>
    </location>
</feature>
<evidence type="ECO:0000256" key="3">
    <source>
        <dbReference type="ARBA" id="ARBA00022989"/>
    </source>
</evidence>
<dbReference type="GO" id="GO:0004930">
    <property type="term" value="F:G protein-coupled receptor activity"/>
    <property type="evidence" value="ECO:0007669"/>
    <property type="project" value="UniProtKB-KW"/>
</dbReference>
<keyword evidence="7" id="KW-0807">Transducer</keyword>
<feature type="domain" description="G-protein coupled receptors family 1 profile" evidence="10">
    <location>
        <begin position="63"/>
        <end position="365"/>
    </location>
</feature>
<dbReference type="PRINTS" id="PR00237">
    <property type="entry name" value="GPCRRHODOPSN"/>
</dbReference>
<dbReference type="InterPro" id="IPR000276">
    <property type="entry name" value="GPCR_Rhodpsn"/>
</dbReference>
<keyword evidence="5 9" id="KW-0472">Membrane</keyword>
<dbReference type="Proteomes" id="UP000735302">
    <property type="component" value="Unassembled WGS sequence"/>
</dbReference>
<gene>
    <name evidence="11" type="ORF">PoB_005853500</name>
</gene>
<evidence type="ECO:0000256" key="5">
    <source>
        <dbReference type="ARBA" id="ARBA00023136"/>
    </source>
</evidence>
<protein>
    <submittedName>
        <fullName evidence="11">Neuropeptide y receptor</fullName>
    </submittedName>
</protein>
<keyword evidence="2 9" id="KW-0812">Transmembrane</keyword>
<keyword evidence="12" id="KW-1185">Reference proteome</keyword>
<name>A0AAV4CJL6_9GAST</name>
<sequence>MSSTETSLNMALSSDIATSSPLDNWTGNISDDWEDSHLERVIADTKKVSMVMYPLLCVVAALGNVCVVYIVVSKRRMRSNVTNYFIASLAVSDVLMALVCVPTNYVSNILLDYWPFGSALCPLVTYLQVVIVFQNAYTMLAMSLERYIAIMHPFLQRLGKRRCLQVVGLCWLLAFLTPIPTAVTARLHEHPPEAGYGRADSNIPNVSRSEVTGFEITTINDLIVDALVQGNSSNYSIGADLKPRVEDNGYVEDQKQNGFHNNSSVWLCYEGWGSERQRITYTITVMILQYFLPLGVLVFTYARIVHVIWLKDKQPAAPGQLLASPPEGQESNTQQSVTYAPSEKGTSKEKETDPRKKVNYVTVRK</sequence>
<organism evidence="11 12">
    <name type="scientific">Plakobranchus ocellatus</name>
    <dbReference type="NCBI Taxonomy" id="259542"/>
    <lineage>
        <taxon>Eukaryota</taxon>
        <taxon>Metazoa</taxon>
        <taxon>Spiralia</taxon>
        <taxon>Lophotrochozoa</taxon>
        <taxon>Mollusca</taxon>
        <taxon>Gastropoda</taxon>
        <taxon>Heterobranchia</taxon>
        <taxon>Euthyneura</taxon>
        <taxon>Panpulmonata</taxon>
        <taxon>Sacoglossa</taxon>
        <taxon>Placobranchoidea</taxon>
        <taxon>Plakobranchidae</taxon>
        <taxon>Plakobranchus</taxon>
    </lineage>
</organism>
<evidence type="ECO:0000256" key="9">
    <source>
        <dbReference type="SAM" id="Phobius"/>
    </source>
</evidence>
<evidence type="ECO:0000256" key="7">
    <source>
        <dbReference type="ARBA" id="ARBA00023224"/>
    </source>
</evidence>
<dbReference type="Pfam" id="PF00001">
    <property type="entry name" value="7tm_1"/>
    <property type="match status" value="1"/>
</dbReference>